<dbReference type="InParanoid" id="A0A554NG00"/>
<proteinExistence type="predicted"/>
<keyword evidence="2" id="KW-1185">Reference proteome</keyword>
<accession>A0A554NG00</accession>
<evidence type="ECO:0000313" key="2">
    <source>
        <dbReference type="Proteomes" id="UP000319894"/>
    </source>
</evidence>
<reference evidence="1 2" key="1">
    <citation type="submission" date="2018-06" db="EMBL/GenBank/DDBJ databases">
        <title>Natronomonas sp. F16-60 a new haloarchaeon isolated from a solar saltern of Isla Cristina, Huelva, Spain.</title>
        <authorList>
            <person name="Duran-Viseras A."/>
            <person name="Sanchez-Porro C."/>
            <person name="Ventosa A."/>
        </authorList>
    </citation>
    <scope>NUCLEOTIDE SEQUENCE [LARGE SCALE GENOMIC DNA]</scope>
    <source>
        <strain evidence="1 2">F16-60</strain>
    </source>
</reference>
<dbReference type="EMBL" id="QMDX01000001">
    <property type="protein sequence ID" value="TSD16316.1"/>
    <property type="molecule type" value="Genomic_DNA"/>
</dbReference>
<protein>
    <submittedName>
        <fullName evidence="1">Uncharacterized protein</fullName>
    </submittedName>
</protein>
<sequence>MLSLPTLLRVGSVMGALAGLVHIAIPNRLLELASCGYDRVLAVRFQPQRNATRRVRPIGVAMVASAPVLARLAAWME</sequence>
<name>A0A554NG00_9EURY</name>
<dbReference type="Proteomes" id="UP000319894">
    <property type="component" value="Unassembled WGS sequence"/>
</dbReference>
<organism evidence="1 2">
    <name type="scientific">Haloglomus irregulare</name>
    <dbReference type="NCBI Taxonomy" id="2234134"/>
    <lineage>
        <taxon>Archaea</taxon>
        <taxon>Methanobacteriati</taxon>
        <taxon>Methanobacteriota</taxon>
        <taxon>Stenosarchaea group</taxon>
        <taxon>Halobacteria</taxon>
        <taxon>Halobacteriales</taxon>
        <taxon>Natronomonadaceae</taxon>
        <taxon>Haloglomus</taxon>
    </lineage>
</organism>
<evidence type="ECO:0000313" key="1">
    <source>
        <dbReference type="EMBL" id="TSD16316.1"/>
    </source>
</evidence>
<comment type="caution">
    <text evidence="1">The sequence shown here is derived from an EMBL/GenBank/DDBJ whole genome shotgun (WGS) entry which is preliminary data.</text>
</comment>
<gene>
    <name evidence="1" type="ORF">DP107_03340</name>
</gene>
<dbReference type="OrthoDB" id="245407at2157"/>
<dbReference type="AlphaFoldDB" id="A0A554NG00"/>